<organism evidence="2 3">
    <name type="scientific">Hymenobacter lapidiphilus</name>
    <dbReference type="NCBI Taxonomy" id="2608003"/>
    <lineage>
        <taxon>Bacteria</taxon>
        <taxon>Pseudomonadati</taxon>
        <taxon>Bacteroidota</taxon>
        <taxon>Cytophagia</taxon>
        <taxon>Cytophagales</taxon>
        <taxon>Hymenobacteraceae</taxon>
        <taxon>Hymenobacter</taxon>
    </lineage>
</organism>
<dbReference type="EMBL" id="JABKAU010000034">
    <property type="protein sequence ID" value="NVO32681.1"/>
    <property type="molecule type" value="Genomic_DNA"/>
</dbReference>
<comment type="caution">
    <text evidence="2">The sequence shown here is derived from an EMBL/GenBank/DDBJ whole genome shotgun (WGS) entry which is preliminary data.</text>
</comment>
<proteinExistence type="predicted"/>
<feature type="domain" description="DUF2382" evidence="1">
    <location>
        <begin position="2"/>
        <end position="38"/>
    </location>
</feature>
<protein>
    <submittedName>
        <fullName evidence="2">DUF2382 domain-containing protein</fullName>
    </submittedName>
</protein>
<accession>A0A7Y7PRG3</accession>
<evidence type="ECO:0000313" key="2">
    <source>
        <dbReference type="EMBL" id="NVO32681.1"/>
    </source>
</evidence>
<dbReference type="InterPro" id="IPR019060">
    <property type="entry name" value="DUF2382"/>
</dbReference>
<sequence length="42" mass="4824">VEEMRISKRVVEEHFTSTVQLRQEHIEVTRTTADPAAGDTQQ</sequence>
<keyword evidence="3" id="KW-1185">Reference proteome</keyword>
<dbReference type="Proteomes" id="UP000565521">
    <property type="component" value="Unassembled WGS sequence"/>
</dbReference>
<feature type="non-terminal residue" evidence="2">
    <location>
        <position position="1"/>
    </location>
</feature>
<reference evidence="2 3" key="1">
    <citation type="submission" date="2020-05" db="EMBL/GenBank/DDBJ databases">
        <title>Hymenobacter terrestris sp. nov. and Hymenobacter lapidiphilus sp. nov., isolated from regoliths in Antarctica.</title>
        <authorList>
            <person name="Sedlacek I."/>
            <person name="Pantucek R."/>
            <person name="Zeman M."/>
            <person name="Holochova P."/>
            <person name="Kralova S."/>
            <person name="Stankova E."/>
            <person name="Sedo O."/>
            <person name="Micenkova L."/>
            <person name="Svec P."/>
            <person name="Gupta V."/>
            <person name="Sood U."/>
            <person name="Korpole U.S."/>
            <person name="Lal R."/>
        </authorList>
    </citation>
    <scope>NUCLEOTIDE SEQUENCE [LARGE SCALE GENOMIC DNA]</scope>
    <source>
        <strain evidence="2 3">P5342</strain>
    </source>
</reference>
<name>A0A7Y7PRG3_9BACT</name>
<evidence type="ECO:0000313" key="3">
    <source>
        <dbReference type="Proteomes" id="UP000565521"/>
    </source>
</evidence>
<evidence type="ECO:0000259" key="1">
    <source>
        <dbReference type="Pfam" id="PF09557"/>
    </source>
</evidence>
<dbReference type="Pfam" id="PF09557">
    <property type="entry name" value="DUF2382"/>
    <property type="match status" value="1"/>
</dbReference>
<dbReference type="AlphaFoldDB" id="A0A7Y7PRG3"/>
<gene>
    <name evidence="2" type="ORF">HW554_15810</name>
</gene>